<organism evidence="3 4">
    <name type="scientific">Streptomyces globisporus</name>
    <dbReference type="NCBI Taxonomy" id="1908"/>
    <lineage>
        <taxon>Bacteria</taxon>
        <taxon>Bacillati</taxon>
        <taxon>Actinomycetota</taxon>
        <taxon>Actinomycetes</taxon>
        <taxon>Kitasatosporales</taxon>
        <taxon>Streptomycetaceae</taxon>
        <taxon>Streptomyces</taxon>
    </lineage>
</organism>
<evidence type="ECO:0000313" key="3">
    <source>
        <dbReference type="EMBL" id="CAH9420200.1"/>
    </source>
</evidence>
<name>A0ABM9H940_STRGL</name>
<feature type="transmembrane region" description="Helical" evidence="2">
    <location>
        <begin position="31"/>
        <end position="50"/>
    </location>
</feature>
<dbReference type="EMBL" id="CAKXYP010000035">
    <property type="protein sequence ID" value="CAH9420200.1"/>
    <property type="molecule type" value="Genomic_DNA"/>
</dbReference>
<keyword evidence="2" id="KW-1133">Transmembrane helix</keyword>
<reference evidence="3" key="1">
    <citation type="submission" date="2022-03" db="EMBL/GenBank/DDBJ databases">
        <authorList>
            <person name="Leyn A S."/>
        </authorList>
    </citation>
    <scope>NUCLEOTIDE SEQUENCE</scope>
    <source>
        <strain evidence="3">Streptomyces globisporus 4-3</strain>
    </source>
</reference>
<keyword evidence="2" id="KW-0812">Transmembrane</keyword>
<feature type="compositionally biased region" description="Pro residues" evidence="1">
    <location>
        <begin position="94"/>
        <end position="110"/>
    </location>
</feature>
<proteinExistence type="predicted"/>
<evidence type="ECO:0000313" key="4">
    <source>
        <dbReference type="Proteomes" id="UP001154015"/>
    </source>
</evidence>
<protein>
    <recommendedName>
        <fullName evidence="5">Sensor histidine kinase</fullName>
    </recommendedName>
</protein>
<sequence>MNSSSLTPITGFLAGLPAILAGTLGGAPWWAVGVIVIAAYLAVPLTSLILEHSRQRKGTLVEEKFAATLDQITDPEKRIQAIINYRQATAPATVPQPPPEPPPGALPPAGPEGAGPEGAGPEGAGQTPASA</sequence>
<evidence type="ECO:0000256" key="1">
    <source>
        <dbReference type="SAM" id="MobiDB-lite"/>
    </source>
</evidence>
<gene>
    <name evidence="3" type="ORF">SGL43_07258</name>
</gene>
<evidence type="ECO:0008006" key="5">
    <source>
        <dbReference type="Google" id="ProtNLM"/>
    </source>
</evidence>
<keyword evidence="2" id="KW-0472">Membrane</keyword>
<feature type="region of interest" description="Disordered" evidence="1">
    <location>
        <begin position="88"/>
        <end position="131"/>
    </location>
</feature>
<feature type="compositionally biased region" description="Gly residues" evidence="1">
    <location>
        <begin position="112"/>
        <end position="123"/>
    </location>
</feature>
<evidence type="ECO:0000256" key="2">
    <source>
        <dbReference type="SAM" id="Phobius"/>
    </source>
</evidence>
<keyword evidence="4" id="KW-1185">Reference proteome</keyword>
<accession>A0ABM9H940</accession>
<dbReference type="Proteomes" id="UP001154015">
    <property type="component" value="Unassembled WGS sequence"/>
</dbReference>
<comment type="caution">
    <text evidence="3">The sequence shown here is derived from an EMBL/GenBank/DDBJ whole genome shotgun (WGS) entry which is preliminary data.</text>
</comment>